<evidence type="ECO:0000313" key="1">
    <source>
        <dbReference type="EMBL" id="GIY98563.1"/>
    </source>
</evidence>
<comment type="caution">
    <text evidence="1">The sequence shown here is derived from an EMBL/GenBank/DDBJ whole genome shotgun (WGS) entry which is preliminary data.</text>
</comment>
<name>A0AAV4XVE9_CAEEX</name>
<dbReference type="Proteomes" id="UP001054945">
    <property type="component" value="Unassembled WGS sequence"/>
</dbReference>
<keyword evidence="2" id="KW-1185">Reference proteome</keyword>
<dbReference type="EMBL" id="BPLR01000936">
    <property type="protein sequence ID" value="GIY98563.1"/>
    <property type="molecule type" value="Genomic_DNA"/>
</dbReference>
<organism evidence="1 2">
    <name type="scientific">Caerostris extrusa</name>
    <name type="common">Bark spider</name>
    <name type="synonym">Caerostris bankana</name>
    <dbReference type="NCBI Taxonomy" id="172846"/>
    <lineage>
        <taxon>Eukaryota</taxon>
        <taxon>Metazoa</taxon>
        <taxon>Ecdysozoa</taxon>
        <taxon>Arthropoda</taxon>
        <taxon>Chelicerata</taxon>
        <taxon>Arachnida</taxon>
        <taxon>Araneae</taxon>
        <taxon>Araneomorphae</taxon>
        <taxon>Entelegynae</taxon>
        <taxon>Araneoidea</taxon>
        <taxon>Araneidae</taxon>
        <taxon>Caerostris</taxon>
    </lineage>
</organism>
<reference evidence="1 2" key="1">
    <citation type="submission" date="2021-06" db="EMBL/GenBank/DDBJ databases">
        <title>Caerostris extrusa draft genome.</title>
        <authorList>
            <person name="Kono N."/>
            <person name="Arakawa K."/>
        </authorList>
    </citation>
    <scope>NUCLEOTIDE SEQUENCE [LARGE SCALE GENOMIC DNA]</scope>
</reference>
<accession>A0AAV4XVE9</accession>
<proteinExistence type="predicted"/>
<protein>
    <submittedName>
        <fullName evidence="1">Uncharacterized protein</fullName>
    </submittedName>
</protein>
<sequence>MGLQRQESDGIFTIGLTAPTKEFPDIWASNDFTPKRIPTALGVTLTETSSFKQKFENPSSSMRPGPG</sequence>
<dbReference type="AlphaFoldDB" id="A0AAV4XVE9"/>
<gene>
    <name evidence="1" type="ORF">CEXT_302841</name>
</gene>
<evidence type="ECO:0000313" key="2">
    <source>
        <dbReference type="Proteomes" id="UP001054945"/>
    </source>
</evidence>